<dbReference type="AlphaFoldDB" id="A0A381PT35"/>
<dbReference type="EMBL" id="UINC01001055">
    <property type="protein sequence ID" value="SUZ69207.1"/>
    <property type="molecule type" value="Genomic_DNA"/>
</dbReference>
<name>A0A381PT35_9ZZZZ</name>
<dbReference type="Gene3D" id="4.10.860.10">
    <property type="entry name" value="UVR domain"/>
    <property type="match status" value="1"/>
</dbReference>
<dbReference type="InterPro" id="IPR025542">
    <property type="entry name" value="YacH"/>
</dbReference>
<dbReference type="InterPro" id="IPR036876">
    <property type="entry name" value="UVR_dom_sf"/>
</dbReference>
<organism evidence="2">
    <name type="scientific">marine metagenome</name>
    <dbReference type="NCBI Taxonomy" id="408172"/>
    <lineage>
        <taxon>unclassified sequences</taxon>
        <taxon>metagenomes</taxon>
        <taxon>ecological metagenomes</taxon>
    </lineage>
</organism>
<dbReference type="PANTHER" id="PTHR38430">
    <property type="entry name" value="PROTEIN-ARGININE KINASE ACTIVATOR PROTEIN"/>
    <property type="match status" value="1"/>
</dbReference>
<dbReference type="GO" id="GO:1990169">
    <property type="term" value="P:stress response to copper ion"/>
    <property type="evidence" value="ECO:0007669"/>
    <property type="project" value="TreeGrafter"/>
</dbReference>
<dbReference type="PANTHER" id="PTHR38430:SF1">
    <property type="entry name" value="PROTEIN-ARGININE KINASE ACTIVATOR PROTEIN"/>
    <property type="match status" value="1"/>
</dbReference>
<dbReference type="PIRSF" id="PIRSF015034">
    <property type="entry name" value="YacH"/>
    <property type="match status" value="1"/>
</dbReference>
<proteinExistence type="predicted"/>
<sequence>MEGKESKKSCDQCGADDAVVHLTQIVSNEMKTSHLCEKCAAVKGVEGIEGPVNFPLTGFLAQLTDAPGSEDPPEALGPCSFCGLTFEKFREAGRLGCPHCYTTYESYLRGLLRRVHGSTQHLGKVYLPPDPAASDVEKQMEVLRHKLQRAVDSEDFERAAGLRDKIRRMEPAGTDHIP</sequence>
<accession>A0A381PT35</accession>
<evidence type="ECO:0000259" key="1">
    <source>
        <dbReference type="PROSITE" id="PS50151"/>
    </source>
</evidence>
<dbReference type="GO" id="GO:0005507">
    <property type="term" value="F:copper ion binding"/>
    <property type="evidence" value="ECO:0007669"/>
    <property type="project" value="TreeGrafter"/>
</dbReference>
<reference evidence="2" key="1">
    <citation type="submission" date="2018-05" db="EMBL/GenBank/DDBJ databases">
        <authorList>
            <person name="Lanie J.A."/>
            <person name="Ng W.-L."/>
            <person name="Kazmierczak K.M."/>
            <person name="Andrzejewski T.M."/>
            <person name="Davidsen T.M."/>
            <person name="Wayne K.J."/>
            <person name="Tettelin H."/>
            <person name="Glass J.I."/>
            <person name="Rusch D."/>
            <person name="Podicherti R."/>
            <person name="Tsui H.-C.T."/>
            <person name="Winkler M.E."/>
        </authorList>
    </citation>
    <scope>NUCLEOTIDE SEQUENCE</scope>
</reference>
<protein>
    <recommendedName>
        <fullName evidence="1">UVR domain-containing protein</fullName>
    </recommendedName>
</protein>
<gene>
    <name evidence="2" type="ORF">METZ01_LOCUS22061</name>
</gene>
<dbReference type="GO" id="GO:0008270">
    <property type="term" value="F:zinc ion binding"/>
    <property type="evidence" value="ECO:0007669"/>
    <property type="project" value="TreeGrafter"/>
</dbReference>
<dbReference type="PROSITE" id="PS50151">
    <property type="entry name" value="UVR"/>
    <property type="match status" value="1"/>
</dbReference>
<dbReference type="InterPro" id="IPR001943">
    <property type="entry name" value="UVR_dom"/>
</dbReference>
<dbReference type="GO" id="GO:0046870">
    <property type="term" value="F:cadmium ion binding"/>
    <property type="evidence" value="ECO:0007669"/>
    <property type="project" value="TreeGrafter"/>
</dbReference>
<feature type="domain" description="UVR" evidence="1">
    <location>
        <begin position="137"/>
        <end position="172"/>
    </location>
</feature>
<evidence type="ECO:0000313" key="2">
    <source>
        <dbReference type="EMBL" id="SUZ69207.1"/>
    </source>
</evidence>
<dbReference type="Pfam" id="PF02151">
    <property type="entry name" value="UVR"/>
    <property type="match status" value="1"/>
</dbReference>
<dbReference type="SUPFAM" id="SSF46600">
    <property type="entry name" value="C-terminal UvrC-binding domain of UvrB"/>
    <property type="match status" value="1"/>
</dbReference>
<dbReference type="GO" id="GO:0050897">
    <property type="term" value="F:cobalt ion binding"/>
    <property type="evidence" value="ECO:0007669"/>
    <property type="project" value="TreeGrafter"/>
</dbReference>
<dbReference type="GO" id="GO:1990170">
    <property type="term" value="P:stress response to cadmium ion"/>
    <property type="evidence" value="ECO:0007669"/>
    <property type="project" value="TreeGrafter"/>
</dbReference>